<proteinExistence type="predicted"/>
<accession>A0A6H1ZTE0</accession>
<reference evidence="2" key="1">
    <citation type="submission" date="2020-03" db="EMBL/GenBank/DDBJ databases">
        <title>The deep terrestrial virosphere.</title>
        <authorList>
            <person name="Holmfeldt K."/>
            <person name="Nilsson E."/>
            <person name="Simone D."/>
            <person name="Lopez-Fernandez M."/>
            <person name="Wu X."/>
            <person name="de Brujin I."/>
            <person name="Lundin D."/>
            <person name="Andersson A."/>
            <person name="Bertilsson S."/>
            <person name="Dopson M."/>
        </authorList>
    </citation>
    <scope>NUCLEOTIDE SEQUENCE</scope>
    <source>
        <strain evidence="2">TM448A01908</strain>
    </source>
</reference>
<dbReference type="Pfam" id="PF13148">
    <property type="entry name" value="DUF3987"/>
    <property type="match status" value="1"/>
</dbReference>
<evidence type="ECO:0000313" key="2">
    <source>
        <dbReference type="EMBL" id="QJA50844.1"/>
    </source>
</evidence>
<protein>
    <submittedName>
        <fullName evidence="2">Uncharacterized protein</fullName>
    </submittedName>
</protein>
<dbReference type="EMBL" id="MT144220">
    <property type="protein sequence ID" value="QJA50844.1"/>
    <property type="molecule type" value="Genomic_DNA"/>
</dbReference>
<evidence type="ECO:0000256" key="1">
    <source>
        <dbReference type="SAM" id="MobiDB-lite"/>
    </source>
</evidence>
<name>A0A6H1ZTE0_9ZZZZ</name>
<gene>
    <name evidence="2" type="ORF">TM448A01908_0010</name>
</gene>
<feature type="compositionally biased region" description="Polar residues" evidence="1">
    <location>
        <begin position="326"/>
        <end position="338"/>
    </location>
</feature>
<organism evidence="2">
    <name type="scientific">viral metagenome</name>
    <dbReference type="NCBI Taxonomy" id="1070528"/>
    <lineage>
        <taxon>unclassified sequences</taxon>
        <taxon>metagenomes</taxon>
        <taxon>organismal metagenomes</taxon>
    </lineage>
</organism>
<feature type="region of interest" description="Disordered" evidence="1">
    <location>
        <begin position="318"/>
        <end position="338"/>
    </location>
</feature>
<dbReference type="AlphaFoldDB" id="A0A6H1ZTE0"/>
<sequence length="476" mass="54509">MVNTFLDFLKDNISTETWIPEIYRELIGLSAISVVSRGRFCVQHSKRIYYPNLYTLFVGDSGVGKGVAIHDCLEKLIGEIDHSMLLPKTFTPEGLLTTLTEQNTGIVCNDEIGNILSSKKYMTGTAEILTEIYNVPEEYSRKLVKKMYYVRKPYLCLALGTQMETMEKIMDSALVTSGFLPRFLITYATRSEYKEPVKDMWCWHYAMHELYNLYQVTNVVGAEIPTESYVGQCIYRFVRDKMEEVSEEGMGALCHGRLADHLFKLSLLYYLNDNIGRLYGIYKDRIYVYNVDNVNRVYNINNVNSVCTVSNVIGNNKGDTYPKNPKNGTLRASSTGNPDSLLYTDTSTLLTDMPKTVLTFPTLSMEHLRKAVRLINKLDAGYLTCIKRWCASTDMKILTKVTEVIKRLTEDGKTEKYGIEIAIHNRHILRFMGTTNEKLKPYLSILREQGIIKHTIMKDRKILHIIDRDILEGKGD</sequence>
<dbReference type="InterPro" id="IPR025048">
    <property type="entry name" value="DUF3987"/>
</dbReference>